<dbReference type="OrthoDB" id="342131at2759"/>
<dbReference type="Proteomes" id="UP000094389">
    <property type="component" value="Unassembled WGS sequence"/>
</dbReference>
<dbReference type="GO" id="GO:0043291">
    <property type="term" value="C:RAVE complex"/>
    <property type="evidence" value="ECO:0007669"/>
    <property type="project" value="TreeGrafter"/>
</dbReference>
<dbReference type="Pfam" id="PF12234">
    <property type="entry name" value="Rav1p_C"/>
    <property type="match status" value="1"/>
</dbReference>
<dbReference type="PANTHER" id="PTHR13950">
    <property type="entry name" value="RABCONNECTIN-RELATED"/>
    <property type="match status" value="1"/>
</dbReference>
<evidence type="ECO:0000256" key="1">
    <source>
        <dbReference type="SAM" id="MobiDB-lite"/>
    </source>
</evidence>
<feature type="region of interest" description="Disordered" evidence="1">
    <location>
        <begin position="1268"/>
        <end position="1309"/>
    </location>
</feature>
<dbReference type="Proteomes" id="UP000038830">
    <property type="component" value="Unassembled WGS sequence"/>
</dbReference>
<dbReference type="Gene3D" id="2.130.10.10">
    <property type="entry name" value="YVTN repeat-like/Quinoprotein amine dehydrogenase"/>
    <property type="match status" value="1"/>
</dbReference>
<keyword evidence="6" id="KW-1185">Reference proteome</keyword>
<evidence type="ECO:0000313" key="4">
    <source>
        <dbReference type="EMBL" id="ODV72879.1"/>
    </source>
</evidence>
<sequence>MTFSFVPGEPSKRPQAVTQAYWKSHSVVVYCSGNNLIVLADDMKELQTIYLDSDAAAVDMDTVTGDIAVAVGSQVLIYEPMSEFMKHPRWQFCTRLDNEDHSTVNTLSWGLNGEIVCGSDYLTLWRVSKELGEVSVKKLWSMKQSIPVYLAKISHDSTLIASCGKYDRLLKVWSRVSFADDSLFDLTLLLHPSSITEIRWKKFDPFNLPKPETFTNTLYSLATDAVLRIWSSHEYENAHIVQHWGSIDLFDGDCDKKGKRYVWVLDQYLVQEMLYTAVKNGELIPAQDSLNTDMAFVIDDKGYCTVYPMRQLSQNPPRLLDVDVENKRRIKLRPHSMVQFPDLVHFAEPLVTPQNELSVLIHDINGVIRHVKTDLSFLWQDHQEETGYLAHKLTGHFKSIQRIIKTGNGEAMLSCSRFDENAIWIPQQLKDNVTLNKHSTVNTPEPISQAVLFDNGNQLLTICGKYLILWDTTHKVAVEDFRFFIDAHSDPELFAIIPIEPHSQDMHFVVAIYKHHSRAWVVTKSKLVSFKIQDLPVNHDEIHLIEPIDPVSPIRFINKEIVSMIDTKGKLRRFWAKINNDEIVWVEGNEIETGITNASYIRGSTADKFAIVDESKKRLTIWDLNRAVLEYEEVFDHPVRDIDWTSTANKQSILAVGFEHYSLLYTQLRYDYTNKHPAFLAIKKADIQSYTTHNIGDSVWLKDGTLAIGSGNQIFISDKNLNIEDAFTKKSIGSRNIVSNDIINLCTVLNGTLPVFHPQLLIQALFNKKIELVNEILLRLFLKIRELELSGETADKLGSTLDFDVTKFFHKKYIECNDFEEPYTEFNSTVSELLKEKLMNCSLPYLTRHQQITLMSIIETVIGMNENISSIDENGLKFYLGMKLYQLHRGTQDRVTMRDVNWALHSETKELLLQQIETSIKDHKFFWSTAKEYGLAHWLRYEDLLRLFESVAKNEFRSGERRDPSKCSIFYLALKKKQILSGLWRTAVGHPEQTKMLNFLKNDFREERWRKASLKNAFVLLSKHRYMDAACFFLLGNSLKDAVNVLIKQVNDLDLAVGVCRIYEGDNGPVLKDLLKKHLLSGAVSQGDRWTTSYIYWKLEDKPRVIQALVKSPIEVLNEDEKSGVIINEKSRLFIEDDPLLLVLYQNLREKSAQYLEGSLSITPQIENEFILRVASIYTRMGCDYLSVYIVRNWKFIKAEDFKKNDSSVNLQRSMTQESENILEKYGFSPAVRRRTSLLTGYTGQADVDGGSPALSILEKYGLASDSIKRKEDETKRKEQQQQQQNKNNTPPPQAAFQEPDMSAFNFGF</sequence>
<dbReference type="InterPro" id="IPR036322">
    <property type="entry name" value="WD40_repeat_dom_sf"/>
</dbReference>
<dbReference type="InterPro" id="IPR022033">
    <property type="entry name" value="Rav1p_C"/>
</dbReference>
<accession>A0A0H5C2S4</accession>
<name>A0A0H5C2S4_CYBJN</name>
<dbReference type="SUPFAM" id="SSF50978">
    <property type="entry name" value="WD40 repeat-like"/>
    <property type="match status" value="2"/>
</dbReference>
<reference evidence="4 6" key="3">
    <citation type="journal article" date="2016" name="Proc. Natl. Acad. Sci. U.S.A.">
        <title>Comparative genomics of biotechnologically important yeasts.</title>
        <authorList>
            <person name="Riley R."/>
            <person name="Haridas S."/>
            <person name="Wolfe K.H."/>
            <person name="Lopes M.R."/>
            <person name="Hittinger C.T."/>
            <person name="Goeker M."/>
            <person name="Salamov A.A."/>
            <person name="Wisecaver J.H."/>
            <person name="Long T.M."/>
            <person name="Calvey C.H."/>
            <person name="Aerts A.L."/>
            <person name="Barry K.W."/>
            <person name="Choi C."/>
            <person name="Clum A."/>
            <person name="Coughlan A.Y."/>
            <person name="Deshpande S."/>
            <person name="Douglass A.P."/>
            <person name="Hanson S.J."/>
            <person name="Klenk H.-P."/>
            <person name="LaButti K.M."/>
            <person name="Lapidus A."/>
            <person name="Lindquist E.A."/>
            <person name="Lipzen A.M."/>
            <person name="Meier-Kolthoff J.P."/>
            <person name="Ohm R.A."/>
            <person name="Otillar R.P."/>
            <person name="Pangilinan J.L."/>
            <person name="Peng Y."/>
            <person name="Rokas A."/>
            <person name="Rosa C.A."/>
            <person name="Scheuner C."/>
            <person name="Sibirny A.A."/>
            <person name="Slot J.C."/>
            <person name="Stielow J.B."/>
            <person name="Sun H."/>
            <person name="Kurtzman C.P."/>
            <person name="Blackwell M."/>
            <person name="Grigoriev I.V."/>
            <person name="Jeffries T.W."/>
        </authorList>
    </citation>
    <scope>NUCLEOTIDE SEQUENCE [LARGE SCALE GENOMIC DNA]</scope>
    <source>
        <strain evidence="6">ATCC 18201 / CBS 1600 / BCRC 20928 / JCM 3617 / NBRC 0987 / NRRL Y-1542</strain>
        <strain evidence="4">NRRL Y-1542</strain>
    </source>
</reference>
<organism evidence="3 5">
    <name type="scientific">Cyberlindnera jadinii (strain ATCC 18201 / CBS 1600 / BCRC 20928 / JCM 3617 / NBRC 0987 / NRRL Y-1542)</name>
    <name type="common">Torula yeast</name>
    <name type="synonym">Candida utilis</name>
    <dbReference type="NCBI Taxonomy" id="983966"/>
    <lineage>
        <taxon>Eukaryota</taxon>
        <taxon>Fungi</taxon>
        <taxon>Dikarya</taxon>
        <taxon>Ascomycota</taxon>
        <taxon>Saccharomycotina</taxon>
        <taxon>Saccharomycetes</taxon>
        <taxon>Phaffomycetales</taxon>
        <taxon>Phaffomycetaceae</taxon>
        <taxon>Cyberlindnera</taxon>
    </lineage>
</organism>
<feature type="compositionally biased region" description="Basic and acidic residues" evidence="1">
    <location>
        <begin position="1268"/>
        <end position="1280"/>
    </location>
</feature>
<accession>A0A1E4S056</accession>
<dbReference type="PANTHER" id="PTHR13950:SF9">
    <property type="entry name" value="RABCONNECTIN-3A"/>
    <property type="match status" value="1"/>
</dbReference>
<dbReference type="InterPro" id="IPR052208">
    <property type="entry name" value="DmX-like/RAVE_component"/>
</dbReference>
<dbReference type="GO" id="GO:0007035">
    <property type="term" value="P:vacuolar acidification"/>
    <property type="evidence" value="ECO:0007669"/>
    <property type="project" value="TreeGrafter"/>
</dbReference>
<gene>
    <name evidence="3" type="ORF">BN1211_2376</name>
    <name evidence="4" type="ORF">CYBJADRAFT_128649</name>
</gene>
<dbReference type="InterPro" id="IPR015943">
    <property type="entry name" value="WD40/YVTN_repeat-like_dom_sf"/>
</dbReference>
<evidence type="ECO:0000259" key="2">
    <source>
        <dbReference type="Pfam" id="PF12234"/>
    </source>
</evidence>
<reference evidence="3" key="1">
    <citation type="submission" date="2014-12" db="EMBL/GenBank/DDBJ databases">
        <authorList>
            <person name="Jaenicke S."/>
        </authorList>
    </citation>
    <scope>NUCLEOTIDE SEQUENCE [LARGE SCALE GENOMIC DNA]</scope>
    <source>
        <strain evidence="3">CBS1600</strain>
    </source>
</reference>
<evidence type="ECO:0000313" key="3">
    <source>
        <dbReference type="EMBL" id="CEP22106.1"/>
    </source>
</evidence>
<reference evidence="5" key="2">
    <citation type="journal article" date="2015" name="J. Biotechnol.">
        <title>The structure of the Cyberlindnera jadinii genome and its relation to Candida utilis analyzed by the occurrence of single nucleotide polymorphisms.</title>
        <authorList>
            <person name="Rupp O."/>
            <person name="Brinkrolf K."/>
            <person name="Buerth C."/>
            <person name="Kunigo M."/>
            <person name="Schneider J."/>
            <person name="Jaenicke S."/>
            <person name="Goesmann A."/>
            <person name="Puehler A."/>
            <person name="Jaeger K.-E."/>
            <person name="Ernst J.F."/>
        </authorList>
    </citation>
    <scope>NUCLEOTIDE SEQUENCE [LARGE SCALE GENOMIC DNA]</scope>
    <source>
        <strain evidence="5">ATCC 18201 / CBS 1600 / BCRC 20928 / JCM 3617 / NBRC 0987 / NRRL Y-1542</strain>
    </source>
</reference>
<dbReference type="EMBL" id="CDQK01000003">
    <property type="protein sequence ID" value="CEP22106.1"/>
    <property type="molecule type" value="Genomic_DNA"/>
</dbReference>
<proteinExistence type="predicted"/>
<evidence type="ECO:0000313" key="6">
    <source>
        <dbReference type="Proteomes" id="UP000094389"/>
    </source>
</evidence>
<evidence type="ECO:0000313" key="5">
    <source>
        <dbReference type="Proteomes" id="UP000038830"/>
    </source>
</evidence>
<dbReference type="EMBL" id="KV453933">
    <property type="protein sequence ID" value="ODV72879.1"/>
    <property type="molecule type" value="Genomic_DNA"/>
</dbReference>
<dbReference type="OMA" id="NSHLTLW"/>
<feature type="domain" description="RAVE complex protein Rav1 C-terminal" evidence="2">
    <location>
        <begin position="572"/>
        <end position="1188"/>
    </location>
</feature>
<dbReference type="STRING" id="983966.A0A0H5C2S4"/>
<protein>
    <recommendedName>
        <fullName evidence="2">RAVE complex protein Rav1 C-terminal domain-containing protein</fullName>
    </recommendedName>
</protein>